<dbReference type="EMBL" id="FR824050">
    <property type="protein sequence ID" value="CCA14631.1"/>
    <property type="molecule type" value="Genomic_DNA"/>
</dbReference>
<dbReference type="InterPro" id="IPR036412">
    <property type="entry name" value="HAD-like_sf"/>
</dbReference>
<dbReference type="HOGENOM" id="CLU_062536_0_0_1"/>
<dbReference type="AlphaFoldDB" id="F0W0Q7"/>
<accession>F0W0Q7</accession>
<dbReference type="Pfam" id="PF12710">
    <property type="entry name" value="HAD"/>
    <property type="match status" value="1"/>
</dbReference>
<feature type="chain" id="PRO_5003263261" evidence="1">
    <location>
        <begin position="18"/>
        <end position="379"/>
    </location>
</feature>
<keyword evidence="1" id="KW-0732">Signal</keyword>
<feature type="signal peptide" evidence="1">
    <location>
        <begin position="1"/>
        <end position="17"/>
    </location>
</feature>
<sequence length="379" mass="43036">MVIRYSILWMLPLLCDGGQYKDNFLNQISSPAKDFFRIIFDSIKPQSNQCGYLDMDGTIITESFPNIVLAKQIEEGAFAFNATDVNLVFGFEAKDLPGNPDECVEHSKILITVDRTQVQIDFNQVVKEIHDIFETKDRRLDKTFEATEVHDLRNLVALWFKVVFHVLSRKSDKCTYLMMTIPYRLLYKMDEQKSEKLMERAFNRAITDDGIDEYVYVGSASQKLQVSIKLQQKASAYPMMVSFIRALKEERLNLHIISASHEVYLRVLTKLLNLEIDIKNIHGTKPHDGDNFTNVLIGNGYVLGGENKANKIKELGCPSLIAAGDSKYDKEMLEESLKGGGYALIIGGHKTVDSLVKLTNTLDYAPRIHLQGVNGIQWK</sequence>
<dbReference type="SUPFAM" id="SSF56784">
    <property type="entry name" value="HAD-like"/>
    <property type="match status" value="1"/>
</dbReference>
<name>F0W0Q7_9STRA</name>
<evidence type="ECO:0000256" key="1">
    <source>
        <dbReference type="SAM" id="SignalP"/>
    </source>
</evidence>
<reference evidence="2" key="1">
    <citation type="journal article" date="2011" name="PLoS Biol.">
        <title>Gene gain and loss during evolution of obligate parasitism in the white rust pathogen of Arabidopsis thaliana.</title>
        <authorList>
            <person name="Kemen E."/>
            <person name="Gardiner A."/>
            <person name="Schultz-Larsen T."/>
            <person name="Kemen A.C."/>
            <person name="Balmuth A.L."/>
            <person name="Robert-Seilaniantz A."/>
            <person name="Bailey K."/>
            <person name="Holub E."/>
            <person name="Studholme D.J."/>
            <person name="Maclean D."/>
            <person name="Jones J.D."/>
        </authorList>
    </citation>
    <scope>NUCLEOTIDE SEQUENCE</scope>
</reference>
<proteinExistence type="predicted"/>
<dbReference type="InterPro" id="IPR023214">
    <property type="entry name" value="HAD_sf"/>
</dbReference>
<reference evidence="2" key="2">
    <citation type="submission" date="2011-02" db="EMBL/GenBank/DDBJ databases">
        <authorList>
            <person name="MacLean D."/>
        </authorList>
    </citation>
    <scope>NUCLEOTIDE SEQUENCE</scope>
</reference>
<evidence type="ECO:0000313" key="2">
    <source>
        <dbReference type="EMBL" id="CCA14631.1"/>
    </source>
</evidence>
<organism evidence="2">
    <name type="scientific">Albugo laibachii Nc14</name>
    <dbReference type="NCBI Taxonomy" id="890382"/>
    <lineage>
        <taxon>Eukaryota</taxon>
        <taxon>Sar</taxon>
        <taxon>Stramenopiles</taxon>
        <taxon>Oomycota</taxon>
        <taxon>Peronosporomycetes</taxon>
        <taxon>Albuginales</taxon>
        <taxon>Albuginaceae</taxon>
        <taxon>Albugo</taxon>
    </lineage>
</organism>
<protein>
    <submittedName>
        <fullName evidence="2">AlNc14C5G692 protein</fullName>
    </submittedName>
</protein>
<gene>
    <name evidence="2" type="primary">AlNc14C5G692</name>
    <name evidence="2" type="ORF">ALNC14_007740</name>
</gene>
<dbReference type="Gene3D" id="3.40.50.1000">
    <property type="entry name" value="HAD superfamily/HAD-like"/>
    <property type="match status" value="1"/>
</dbReference>